<keyword evidence="2" id="KW-1185">Reference proteome</keyword>
<evidence type="ECO:0000313" key="2">
    <source>
        <dbReference type="Proteomes" id="UP000265520"/>
    </source>
</evidence>
<dbReference type="AlphaFoldDB" id="A0A392RJ45"/>
<sequence>KLMGLRLMFELMLKHYLKDLLLQSRMLVLLRVEYKMCAEEGCQIKCPTVYEKVF</sequence>
<name>A0A392RJ45_9FABA</name>
<reference evidence="1 2" key="1">
    <citation type="journal article" date="2018" name="Front. Plant Sci.">
        <title>Red Clover (Trifolium pratense) and Zigzag Clover (T. medium) - A Picture of Genomic Similarities and Differences.</title>
        <authorList>
            <person name="Dluhosova J."/>
            <person name="Istvanek J."/>
            <person name="Nedelnik J."/>
            <person name="Repkova J."/>
        </authorList>
    </citation>
    <scope>NUCLEOTIDE SEQUENCE [LARGE SCALE GENOMIC DNA]</scope>
    <source>
        <strain evidence="2">cv. 10/8</strain>
        <tissue evidence="1">Leaf</tissue>
    </source>
</reference>
<proteinExistence type="predicted"/>
<feature type="non-terminal residue" evidence="1">
    <location>
        <position position="1"/>
    </location>
</feature>
<dbReference type="EMBL" id="LXQA010231308">
    <property type="protein sequence ID" value="MCI36182.1"/>
    <property type="molecule type" value="Genomic_DNA"/>
</dbReference>
<organism evidence="1 2">
    <name type="scientific">Trifolium medium</name>
    <dbReference type="NCBI Taxonomy" id="97028"/>
    <lineage>
        <taxon>Eukaryota</taxon>
        <taxon>Viridiplantae</taxon>
        <taxon>Streptophyta</taxon>
        <taxon>Embryophyta</taxon>
        <taxon>Tracheophyta</taxon>
        <taxon>Spermatophyta</taxon>
        <taxon>Magnoliopsida</taxon>
        <taxon>eudicotyledons</taxon>
        <taxon>Gunneridae</taxon>
        <taxon>Pentapetalae</taxon>
        <taxon>rosids</taxon>
        <taxon>fabids</taxon>
        <taxon>Fabales</taxon>
        <taxon>Fabaceae</taxon>
        <taxon>Papilionoideae</taxon>
        <taxon>50 kb inversion clade</taxon>
        <taxon>NPAAA clade</taxon>
        <taxon>Hologalegina</taxon>
        <taxon>IRL clade</taxon>
        <taxon>Trifolieae</taxon>
        <taxon>Trifolium</taxon>
    </lineage>
</organism>
<protein>
    <submittedName>
        <fullName evidence="1">Uncharacterized protein</fullName>
    </submittedName>
</protein>
<accession>A0A392RJ45</accession>
<comment type="caution">
    <text evidence="1">The sequence shown here is derived from an EMBL/GenBank/DDBJ whole genome shotgun (WGS) entry which is preliminary data.</text>
</comment>
<dbReference type="Proteomes" id="UP000265520">
    <property type="component" value="Unassembled WGS sequence"/>
</dbReference>
<evidence type="ECO:0000313" key="1">
    <source>
        <dbReference type="EMBL" id="MCI36182.1"/>
    </source>
</evidence>